<reference evidence="1" key="2">
    <citation type="submission" date="2020-05" db="UniProtKB">
        <authorList>
            <consortium name="EnsemblMetazoa"/>
        </authorList>
    </citation>
    <scope>IDENTIFICATION</scope>
    <source>
        <strain evidence="1">IAEA</strain>
    </source>
</reference>
<accession>A0A1B0BLJ4</accession>
<dbReference type="VEuPathDB" id="VectorBase:GPPI033942"/>
<reference evidence="2" key="1">
    <citation type="submission" date="2015-01" db="EMBL/GenBank/DDBJ databases">
        <authorList>
            <person name="Aksoy S."/>
            <person name="Warren W."/>
            <person name="Wilson R.K."/>
        </authorList>
    </citation>
    <scope>NUCLEOTIDE SEQUENCE [LARGE SCALE GENOMIC DNA]</scope>
    <source>
        <strain evidence="2">IAEA</strain>
    </source>
</reference>
<name>A0A1B0BLJ4_9MUSC</name>
<dbReference type="EnsemblMetazoa" id="GPPI033942-RA">
    <property type="protein sequence ID" value="GPPI033942-PA"/>
    <property type="gene ID" value="GPPI033942"/>
</dbReference>
<evidence type="ECO:0000313" key="2">
    <source>
        <dbReference type="Proteomes" id="UP000092460"/>
    </source>
</evidence>
<protein>
    <submittedName>
        <fullName evidence="1">Uncharacterized protein</fullName>
    </submittedName>
</protein>
<dbReference type="EMBL" id="JXJN01016410">
    <property type="status" value="NOT_ANNOTATED_CDS"/>
    <property type="molecule type" value="Genomic_DNA"/>
</dbReference>
<sequence length="118" mass="13685">MYEEIFLDLFEDRARMGYVIAERCKITATYADVQHCCCLPKGDEISIKFSSIYVRDAVMLRYAKDFSIKLSDVLGIHSLGDLDDHLTHVSYKLVMTRRALRKKHIIKRFSVINDIPKA</sequence>
<evidence type="ECO:0000313" key="1">
    <source>
        <dbReference type="EnsemblMetazoa" id="GPPI033942-PA"/>
    </source>
</evidence>
<proteinExistence type="predicted"/>
<dbReference type="AlphaFoldDB" id="A0A1B0BLJ4"/>
<organism evidence="1 2">
    <name type="scientific">Glossina palpalis gambiensis</name>
    <dbReference type="NCBI Taxonomy" id="67801"/>
    <lineage>
        <taxon>Eukaryota</taxon>
        <taxon>Metazoa</taxon>
        <taxon>Ecdysozoa</taxon>
        <taxon>Arthropoda</taxon>
        <taxon>Hexapoda</taxon>
        <taxon>Insecta</taxon>
        <taxon>Pterygota</taxon>
        <taxon>Neoptera</taxon>
        <taxon>Endopterygota</taxon>
        <taxon>Diptera</taxon>
        <taxon>Brachycera</taxon>
        <taxon>Muscomorpha</taxon>
        <taxon>Hippoboscoidea</taxon>
        <taxon>Glossinidae</taxon>
        <taxon>Glossina</taxon>
    </lineage>
</organism>
<keyword evidence="2" id="KW-1185">Reference proteome</keyword>
<dbReference type="EMBL" id="JXJN01016411">
    <property type="status" value="NOT_ANNOTATED_CDS"/>
    <property type="molecule type" value="Genomic_DNA"/>
</dbReference>
<dbReference type="Proteomes" id="UP000092460">
    <property type="component" value="Unassembled WGS sequence"/>
</dbReference>